<dbReference type="AlphaFoldDB" id="A0AAW6U8D1"/>
<dbReference type="RefSeq" id="WP_282839333.1">
    <property type="nucleotide sequence ID" value="NZ_JASCXW010000013.1"/>
</dbReference>
<dbReference type="Proteomes" id="UP001431532">
    <property type="component" value="Unassembled WGS sequence"/>
</dbReference>
<evidence type="ECO:0000313" key="2">
    <source>
        <dbReference type="EMBL" id="MDI6452909.1"/>
    </source>
</evidence>
<proteinExistence type="predicted"/>
<reference evidence="2" key="1">
    <citation type="submission" date="2023-05" db="EMBL/GenBank/DDBJ databases">
        <title>Mariniplasma microaerophilum sp. nov., a novel anaerobic mollicute isolated from terrestrial mud volcano, Taman Peninsula, Russia.</title>
        <authorList>
            <person name="Khomyakova M.A."/>
            <person name="Merkel A.Y."/>
            <person name="Slobodkin A.I."/>
        </authorList>
    </citation>
    <scope>NUCLEOTIDE SEQUENCE</scope>
    <source>
        <strain evidence="2">M4Ah</strain>
    </source>
</reference>
<sequence length="193" mass="21508">MLGKKSIPYLIITMLVIALGFTSSAAFAYWQDVSQIGNVVIRFEGEDASLVVEAQHDEFTGRLVPEGRVYVVGEVDQVVFEYDVSVDKTLVQSMNLIVEAKDVLIGESDEYSHLVDISIGNAKDYFVNELFNSVVTITIVVRLLEPIDHDEAVEKGLDLELVNVDDSQLAYNTIKGEDISFTISFRVEPKEVE</sequence>
<keyword evidence="3" id="KW-1185">Reference proteome</keyword>
<evidence type="ECO:0000256" key="1">
    <source>
        <dbReference type="SAM" id="SignalP"/>
    </source>
</evidence>
<dbReference type="EMBL" id="JASCXW010000013">
    <property type="protein sequence ID" value="MDI6452909.1"/>
    <property type="molecule type" value="Genomic_DNA"/>
</dbReference>
<accession>A0AAW6U8D1</accession>
<gene>
    <name evidence="2" type="ORF">QJ521_04980</name>
</gene>
<protein>
    <submittedName>
        <fullName evidence="2">Uncharacterized protein</fullName>
    </submittedName>
</protein>
<name>A0AAW6U8D1_9MOLU</name>
<keyword evidence="1" id="KW-0732">Signal</keyword>
<evidence type="ECO:0000313" key="3">
    <source>
        <dbReference type="Proteomes" id="UP001431532"/>
    </source>
</evidence>
<organism evidence="2 3">
    <name type="scientific">Peloplasma aerotolerans</name>
    <dbReference type="NCBI Taxonomy" id="3044389"/>
    <lineage>
        <taxon>Bacteria</taxon>
        <taxon>Bacillati</taxon>
        <taxon>Mycoplasmatota</taxon>
        <taxon>Mollicutes</taxon>
        <taxon>Acholeplasmatales</taxon>
        <taxon>Acholeplasmataceae</taxon>
        <taxon>Peloplasma</taxon>
    </lineage>
</organism>
<comment type="caution">
    <text evidence="2">The sequence shown here is derived from an EMBL/GenBank/DDBJ whole genome shotgun (WGS) entry which is preliminary data.</text>
</comment>
<feature type="signal peptide" evidence="1">
    <location>
        <begin position="1"/>
        <end position="28"/>
    </location>
</feature>
<feature type="chain" id="PRO_5043364185" evidence="1">
    <location>
        <begin position="29"/>
        <end position="193"/>
    </location>
</feature>